<dbReference type="InterPro" id="IPR010344">
    <property type="entry name" value="YbjH"/>
</dbReference>
<sequence length="748" mass="83033">MRDQPLMSGAHSPLQSGLQKETWTSWTIDVVKVLARSSSRIRQPLARAVCALCCVFGTLPAWSADGSSETNYTIWGTPGLITLPDAKLAPNGEAASTFGYMPGTTTVGLTFQFSDRITATFRYAGVDGAINPFQGQDTYYDRSFDFRYQVLDEGRYLPAVAVGLQDFAGTGLYSGEYVVATKTVAPGFSLTGGIGFGRLGSYNPLTTIGERPSRLIDEIGTGSFVFEGRGGTFNFNQWFRGDVAPFAGLSWDVNDKWRFVAEYSSDAFDAEEAAGFYKNRTPLNFSLTYDLGADSRVSLYSLNGDKFGVQATFSINPREPAMNTGIEEAPLPIRKRAPGESELLGWTELGDAVLPTIRENLKRQLDRDQLRIAGLEVSGREATLLLENPRYGSEPQAIGRAARAMASQLPYSIETIHIIPVSNGMGLSRITFQRSDLENLQFSTVEAIKERMVIEDTRGHMIAFDDDKYPSFDYGFSPYIQPGYFDVFQPLRADFGIRFRNTLRLSKNFKIGSSFTYRLAGDLAGSEPDFDGVVPPVRTLGPLYFEDPFGVESLALYYTAHPFKDIYVSGRVGYLENMYGGVSGEVLWKPVDSPLSLGIEVSRVRQRGFDRLFDFRDYEVTTGHVSAYYDFDNGYFAKLDVGQYLAGDKGATLLVQRTFDNGWAFGAFATLTDISAEDYGEGSFDKGIMFTMPLSFTLQEPKRTSYTEVVRPLQRNGGAKLSVNDRLYGGLADYHRPSLDQEYGRFWR</sequence>
<keyword evidence="2" id="KW-1185">Reference proteome</keyword>
<reference evidence="2" key="1">
    <citation type="submission" date="2016-09" db="EMBL/GenBank/DDBJ databases">
        <authorList>
            <person name="Wibberg D."/>
        </authorList>
    </citation>
    <scope>NUCLEOTIDE SEQUENCE [LARGE SCALE GENOMIC DNA]</scope>
</reference>
<dbReference type="Proteomes" id="UP000184085">
    <property type="component" value="Unassembled WGS sequence"/>
</dbReference>
<gene>
    <name evidence="1" type="ORF">KARMA_3740</name>
</gene>
<proteinExistence type="predicted"/>
<protein>
    <submittedName>
        <fullName evidence="1">Uncharacterized protein</fullName>
    </submittedName>
</protein>
<dbReference type="EMBL" id="FMJB01000064">
    <property type="protein sequence ID" value="SCM69501.1"/>
    <property type="molecule type" value="Genomic_DNA"/>
</dbReference>
<name>A0A1M4N3U4_9RHOB</name>
<evidence type="ECO:0000313" key="2">
    <source>
        <dbReference type="Proteomes" id="UP000184085"/>
    </source>
</evidence>
<dbReference type="AlphaFoldDB" id="A0A1M4N3U4"/>
<organism evidence="1 2">
    <name type="scientific">Donghicola eburneus</name>
    <dbReference type="NCBI Taxonomy" id="393278"/>
    <lineage>
        <taxon>Bacteria</taxon>
        <taxon>Pseudomonadati</taxon>
        <taxon>Pseudomonadota</taxon>
        <taxon>Alphaproteobacteria</taxon>
        <taxon>Rhodobacterales</taxon>
        <taxon>Roseobacteraceae</taxon>
        <taxon>Donghicola</taxon>
    </lineage>
</organism>
<evidence type="ECO:0000313" key="1">
    <source>
        <dbReference type="EMBL" id="SCM69501.1"/>
    </source>
</evidence>
<accession>A0A1M4N3U4</accession>
<dbReference type="Pfam" id="PF06082">
    <property type="entry name" value="YjbH"/>
    <property type="match status" value="1"/>
</dbReference>